<dbReference type="AlphaFoldDB" id="A0AB36SWA1"/>
<dbReference type="Gene3D" id="1.10.260.40">
    <property type="entry name" value="lambda repressor-like DNA-binding domains"/>
    <property type="match status" value="1"/>
</dbReference>
<accession>A0AB36SWA1</accession>
<dbReference type="CDD" id="cd00093">
    <property type="entry name" value="HTH_XRE"/>
    <property type="match status" value="1"/>
</dbReference>
<name>A0AB36SWA1_9BACI</name>
<dbReference type="InterPro" id="IPR010982">
    <property type="entry name" value="Lambda_DNA-bd_dom_sf"/>
</dbReference>
<evidence type="ECO:0000313" key="3">
    <source>
        <dbReference type="Proteomes" id="UP000220078"/>
    </source>
</evidence>
<protein>
    <submittedName>
        <fullName evidence="2">XRE family transcriptional regulator</fullName>
    </submittedName>
</protein>
<dbReference type="RefSeq" id="WP_064469320.1">
    <property type="nucleotide sequence ID" value="NZ_NUAP01000064.1"/>
</dbReference>
<dbReference type="Proteomes" id="UP000220078">
    <property type="component" value="Unassembled WGS sequence"/>
</dbReference>
<dbReference type="GO" id="GO:0003677">
    <property type="term" value="F:DNA binding"/>
    <property type="evidence" value="ECO:0007669"/>
    <property type="project" value="InterPro"/>
</dbReference>
<proteinExistence type="predicted"/>
<dbReference type="PROSITE" id="PS50943">
    <property type="entry name" value="HTH_CROC1"/>
    <property type="match status" value="1"/>
</dbReference>
<dbReference type="SMART" id="SM00530">
    <property type="entry name" value="HTH_XRE"/>
    <property type="match status" value="1"/>
</dbReference>
<feature type="domain" description="HTH cro/C1-type" evidence="1">
    <location>
        <begin position="5"/>
        <end position="59"/>
    </location>
</feature>
<dbReference type="Pfam" id="PF01381">
    <property type="entry name" value="HTH_3"/>
    <property type="match status" value="1"/>
</dbReference>
<dbReference type="InterPro" id="IPR001387">
    <property type="entry name" value="Cro/C1-type_HTH"/>
</dbReference>
<sequence>MDYKIKMLRAILGVNQEEFAKLIGVFPLSVWKWENGTNPSRPSMKLIADFLGEDDFDRFMSSVDDPAFQEMAYRMRCKVQNKQIH</sequence>
<comment type="caution">
    <text evidence="2">The sequence shown here is derived from an EMBL/GenBank/DDBJ whole genome shotgun (WGS) entry which is preliminary data.</text>
</comment>
<gene>
    <name evidence="2" type="ORF">CN551_28920</name>
</gene>
<evidence type="ECO:0000259" key="1">
    <source>
        <dbReference type="PROSITE" id="PS50943"/>
    </source>
</evidence>
<reference evidence="2 3" key="1">
    <citation type="submission" date="2017-09" db="EMBL/GenBank/DDBJ databases">
        <title>Large-scale bioinformatics analysis of Bacillus genomes uncovers conserved roles of natural products in bacterial physiology.</title>
        <authorList>
            <consortium name="Agbiome Team Llc"/>
            <person name="Bleich R.M."/>
            <person name="Kirk G.J."/>
            <person name="Santa Maria K.C."/>
            <person name="Allen S.E."/>
            <person name="Farag S."/>
            <person name="Shank E.A."/>
            <person name="Bowers A."/>
        </authorList>
    </citation>
    <scope>NUCLEOTIDE SEQUENCE [LARGE SCALE GENOMIC DNA]</scope>
    <source>
        <strain evidence="2 3">AFS027629</strain>
    </source>
</reference>
<evidence type="ECO:0000313" key="2">
    <source>
        <dbReference type="EMBL" id="PEN83192.1"/>
    </source>
</evidence>
<dbReference type="SUPFAM" id="SSF47413">
    <property type="entry name" value="lambda repressor-like DNA-binding domains"/>
    <property type="match status" value="1"/>
</dbReference>
<dbReference type="EMBL" id="NUAP01000064">
    <property type="protein sequence ID" value="PEN83192.1"/>
    <property type="molecule type" value="Genomic_DNA"/>
</dbReference>
<organism evidence="2 3">
    <name type="scientific">Bacillus toyonensis</name>
    <dbReference type="NCBI Taxonomy" id="155322"/>
    <lineage>
        <taxon>Bacteria</taxon>
        <taxon>Bacillati</taxon>
        <taxon>Bacillota</taxon>
        <taxon>Bacilli</taxon>
        <taxon>Bacillales</taxon>
        <taxon>Bacillaceae</taxon>
        <taxon>Bacillus</taxon>
        <taxon>Bacillus cereus group</taxon>
    </lineage>
</organism>